<evidence type="ECO:0000313" key="3">
    <source>
        <dbReference type="Proteomes" id="UP000887013"/>
    </source>
</evidence>
<dbReference type="OrthoDB" id="6436924at2759"/>
<protein>
    <submittedName>
        <fullName evidence="2">Uncharacterized protein</fullName>
    </submittedName>
</protein>
<feature type="compositionally biased region" description="Basic and acidic residues" evidence="1">
    <location>
        <begin position="762"/>
        <end position="776"/>
    </location>
</feature>
<dbReference type="AlphaFoldDB" id="A0A8X6N225"/>
<accession>A0A8X6N225</accession>
<gene>
    <name evidence="2" type="primary">AVEN_153125_1</name>
    <name evidence="2" type="ORF">NPIL_315641</name>
</gene>
<evidence type="ECO:0000313" key="2">
    <source>
        <dbReference type="EMBL" id="GFS89616.1"/>
    </source>
</evidence>
<keyword evidence="3" id="KW-1185">Reference proteome</keyword>
<organism evidence="2 3">
    <name type="scientific">Nephila pilipes</name>
    <name type="common">Giant wood spider</name>
    <name type="synonym">Nephila maculata</name>
    <dbReference type="NCBI Taxonomy" id="299642"/>
    <lineage>
        <taxon>Eukaryota</taxon>
        <taxon>Metazoa</taxon>
        <taxon>Ecdysozoa</taxon>
        <taxon>Arthropoda</taxon>
        <taxon>Chelicerata</taxon>
        <taxon>Arachnida</taxon>
        <taxon>Araneae</taxon>
        <taxon>Araneomorphae</taxon>
        <taxon>Entelegynae</taxon>
        <taxon>Araneoidea</taxon>
        <taxon>Nephilidae</taxon>
        <taxon>Nephila</taxon>
    </lineage>
</organism>
<reference evidence="2" key="1">
    <citation type="submission" date="2020-08" db="EMBL/GenBank/DDBJ databases">
        <title>Multicomponent nature underlies the extraordinary mechanical properties of spider dragline silk.</title>
        <authorList>
            <person name="Kono N."/>
            <person name="Nakamura H."/>
            <person name="Mori M."/>
            <person name="Yoshida Y."/>
            <person name="Ohtoshi R."/>
            <person name="Malay A.D."/>
            <person name="Moran D.A.P."/>
            <person name="Tomita M."/>
            <person name="Numata K."/>
            <person name="Arakawa K."/>
        </authorList>
    </citation>
    <scope>NUCLEOTIDE SEQUENCE</scope>
</reference>
<dbReference type="Proteomes" id="UP000887013">
    <property type="component" value="Unassembled WGS sequence"/>
</dbReference>
<name>A0A8X6N225_NEPPI</name>
<feature type="region of interest" description="Disordered" evidence="1">
    <location>
        <begin position="762"/>
        <end position="799"/>
    </location>
</feature>
<dbReference type="EMBL" id="BMAW01053160">
    <property type="protein sequence ID" value="GFS89616.1"/>
    <property type="molecule type" value="Genomic_DNA"/>
</dbReference>
<feature type="compositionally biased region" description="Polar residues" evidence="1">
    <location>
        <begin position="790"/>
        <end position="799"/>
    </location>
</feature>
<proteinExistence type="predicted"/>
<evidence type="ECO:0000256" key="1">
    <source>
        <dbReference type="SAM" id="MobiDB-lite"/>
    </source>
</evidence>
<comment type="caution">
    <text evidence="2">The sequence shown here is derived from an EMBL/GenBank/DDBJ whole genome shotgun (WGS) entry which is preliminary data.</text>
</comment>
<sequence length="799" mass="95024">MACWRKISSLKESASAQVATNLCQENGFKVVALHLEQPMFFAFTRNLSSSLPFIADFKILTRKNLILERNNSGFVACFWKDNQEMEQWQAAVDKQCQRLTEGLPFTLKNKVHVWMRRIALEYFSYSRRQEKLFGVPRFYLTNVLTLTSWMKAGRLDEKKVAERLLYDERLTISQRYHMACVYCLHVQILQLWNGSTLEEKKSILSSLYSSECSDMVKLWSPEITGYALQTNNKWCEAAMLAVQYGNRAALMSCWKMLEEHMRRDIVIELALKSVQGWQRIQKELQMHIDWPRELYLGFFHFSNLLSYYCELICFFLSQMNEEQQLTFFRQAFQSTECELVVECYLDWPHQDHFIPTISRLWGIIPYDMFEKCLFILVSKYAENDCREELVSFHKDIHFYDYRNLLQALWKETPEEYKRYVFPIKHSDNADDPIKIVGSVLLSRFVKRSPFQEKDEFLFKEIFCYQSREEREMMMSSSEGKSICVCLAQEEKWYFANWFLQECLPKEEIPSFKKQFIQSDCIHVLCLNKLKENCEKWVGDLIDWSLDLDSEKEQYKYALVTRGDEFLQICHFLLLKGDSSKVDRIINFCVPSEKREPIKSWCFKYSCTAMLKCCNWKELDAILEWNFNTKEEEIKHFKKYLLFEEGIALHHQIVFKLQDWEEVERFYKWFSLSPEEIKTLKKDTLSLPRVFSDIEFQLKGYTDMYVTPLRWCLTDEEMVIDFQKNIENRYRSFFVSGEIGRKAKERFDCLLNQLLDSFRKDVQDETNKEAISKEGKGGKRSKPATGEGSPIKQSRIVQLN</sequence>